<evidence type="ECO:0000313" key="2">
    <source>
        <dbReference type="Proteomes" id="UP000290288"/>
    </source>
</evidence>
<dbReference type="EMBL" id="SDEE01001130">
    <property type="protein sequence ID" value="RXW12757.1"/>
    <property type="molecule type" value="Genomic_DNA"/>
</dbReference>
<protein>
    <submittedName>
        <fullName evidence="1">Uncharacterized protein</fullName>
    </submittedName>
</protein>
<comment type="caution">
    <text evidence="1">The sequence shown here is derived from an EMBL/GenBank/DDBJ whole genome shotgun (WGS) entry which is preliminary data.</text>
</comment>
<dbReference type="Gene3D" id="1.20.1050.60">
    <property type="entry name" value="alpha-1,2-mannosidase"/>
    <property type="match status" value="1"/>
</dbReference>
<evidence type="ECO:0000313" key="1">
    <source>
        <dbReference type="EMBL" id="RXW12757.1"/>
    </source>
</evidence>
<sequence>MNFLISLRNPTSCIRSPLTDDDKKAVDPKPGTLKWTVQRAGLLDWIEVKVGGEEYEETEFMKQVVWTGGSFIAVNNTEPTSTGQASTLLGIWFRIRTEAPDPPRVRFYSTDSSGYFTRLPTVAPLEHERSGWLPMWTYIVKMNIMVGPHSDLLIAEAVLKNVSG</sequence>
<dbReference type="Proteomes" id="UP000290288">
    <property type="component" value="Unassembled WGS sequence"/>
</dbReference>
<dbReference type="AlphaFoldDB" id="A0A4Q2D0R9"/>
<dbReference type="OrthoDB" id="449263at2759"/>
<dbReference type="STRING" id="2316362.A0A4Q2D0R9"/>
<organism evidence="1 2">
    <name type="scientific">Candolleomyces aberdarensis</name>
    <dbReference type="NCBI Taxonomy" id="2316362"/>
    <lineage>
        <taxon>Eukaryota</taxon>
        <taxon>Fungi</taxon>
        <taxon>Dikarya</taxon>
        <taxon>Basidiomycota</taxon>
        <taxon>Agaricomycotina</taxon>
        <taxon>Agaricomycetes</taxon>
        <taxon>Agaricomycetidae</taxon>
        <taxon>Agaricales</taxon>
        <taxon>Agaricineae</taxon>
        <taxon>Psathyrellaceae</taxon>
        <taxon>Candolleomyces</taxon>
    </lineage>
</organism>
<reference evidence="1 2" key="1">
    <citation type="submission" date="2019-01" db="EMBL/GenBank/DDBJ databases">
        <title>Draft genome sequence of Psathyrella aberdarensis IHI B618.</title>
        <authorList>
            <person name="Buettner E."/>
            <person name="Kellner H."/>
        </authorList>
    </citation>
    <scope>NUCLEOTIDE SEQUENCE [LARGE SCALE GENOMIC DNA]</scope>
    <source>
        <strain evidence="1 2">IHI B618</strain>
    </source>
</reference>
<gene>
    <name evidence="1" type="ORF">EST38_g13094</name>
</gene>
<name>A0A4Q2D0R9_9AGAR</name>
<keyword evidence="2" id="KW-1185">Reference proteome</keyword>
<proteinExistence type="predicted"/>
<accession>A0A4Q2D0R9</accession>